<gene>
    <name evidence="2" type="ORF">K435DRAFT_854171</name>
</gene>
<dbReference type="AlphaFoldDB" id="A0A4S8MF35"/>
<dbReference type="EMBL" id="ML179095">
    <property type="protein sequence ID" value="THV01061.1"/>
    <property type="molecule type" value="Genomic_DNA"/>
</dbReference>
<organism evidence="2 3">
    <name type="scientific">Dendrothele bispora (strain CBS 962.96)</name>
    <dbReference type="NCBI Taxonomy" id="1314807"/>
    <lineage>
        <taxon>Eukaryota</taxon>
        <taxon>Fungi</taxon>
        <taxon>Dikarya</taxon>
        <taxon>Basidiomycota</taxon>
        <taxon>Agaricomycotina</taxon>
        <taxon>Agaricomycetes</taxon>
        <taxon>Agaricomycetidae</taxon>
        <taxon>Agaricales</taxon>
        <taxon>Agaricales incertae sedis</taxon>
        <taxon>Dendrothele</taxon>
    </lineage>
</organism>
<proteinExistence type="predicted"/>
<reference evidence="2 3" key="1">
    <citation type="journal article" date="2019" name="Nat. Ecol. Evol.">
        <title>Megaphylogeny resolves global patterns of mushroom evolution.</title>
        <authorList>
            <person name="Varga T."/>
            <person name="Krizsan K."/>
            <person name="Foldi C."/>
            <person name="Dima B."/>
            <person name="Sanchez-Garcia M."/>
            <person name="Sanchez-Ramirez S."/>
            <person name="Szollosi G.J."/>
            <person name="Szarkandi J.G."/>
            <person name="Papp V."/>
            <person name="Albert L."/>
            <person name="Andreopoulos W."/>
            <person name="Angelini C."/>
            <person name="Antonin V."/>
            <person name="Barry K.W."/>
            <person name="Bougher N.L."/>
            <person name="Buchanan P."/>
            <person name="Buyck B."/>
            <person name="Bense V."/>
            <person name="Catcheside P."/>
            <person name="Chovatia M."/>
            <person name="Cooper J."/>
            <person name="Damon W."/>
            <person name="Desjardin D."/>
            <person name="Finy P."/>
            <person name="Geml J."/>
            <person name="Haridas S."/>
            <person name="Hughes K."/>
            <person name="Justo A."/>
            <person name="Karasinski D."/>
            <person name="Kautmanova I."/>
            <person name="Kiss B."/>
            <person name="Kocsube S."/>
            <person name="Kotiranta H."/>
            <person name="LaButti K.M."/>
            <person name="Lechner B.E."/>
            <person name="Liimatainen K."/>
            <person name="Lipzen A."/>
            <person name="Lukacs Z."/>
            <person name="Mihaltcheva S."/>
            <person name="Morgado L.N."/>
            <person name="Niskanen T."/>
            <person name="Noordeloos M.E."/>
            <person name="Ohm R.A."/>
            <person name="Ortiz-Santana B."/>
            <person name="Ovrebo C."/>
            <person name="Racz N."/>
            <person name="Riley R."/>
            <person name="Savchenko A."/>
            <person name="Shiryaev A."/>
            <person name="Soop K."/>
            <person name="Spirin V."/>
            <person name="Szebenyi C."/>
            <person name="Tomsovsky M."/>
            <person name="Tulloss R.E."/>
            <person name="Uehling J."/>
            <person name="Grigoriev I.V."/>
            <person name="Vagvolgyi C."/>
            <person name="Papp T."/>
            <person name="Martin F.M."/>
            <person name="Miettinen O."/>
            <person name="Hibbett D.S."/>
            <person name="Nagy L.G."/>
        </authorList>
    </citation>
    <scope>NUCLEOTIDE SEQUENCE [LARGE SCALE GENOMIC DNA]</scope>
    <source>
        <strain evidence="2 3">CBS 962.96</strain>
    </source>
</reference>
<dbReference type="Proteomes" id="UP000297245">
    <property type="component" value="Unassembled WGS sequence"/>
</dbReference>
<name>A0A4S8MF35_DENBC</name>
<protein>
    <submittedName>
        <fullName evidence="2">Uncharacterized protein</fullName>
    </submittedName>
</protein>
<evidence type="ECO:0000256" key="1">
    <source>
        <dbReference type="SAM" id="MobiDB-lite"/>
    </source>
</evidence>
<keyword evidence="3" id="KW-1185">Reference proteome</keyword>
<feature type="region of interest" description="Disordered" evidence="1">
    <location>
        <begin position="193"/>
        <end position="263"/>
    </location>
</feature>
<evidence type="ECO:0000313" key="2">
    <source>
        <dbReference type="EMBL" id="THV01061.1"/>
    </source>
</evidence>
<accession>A0A4S8MF35</accession>
<sequence>MASSSQTVNIQRNPGESIHITINPGPGTVHLQIQIQDSIAICPSCRAHDTNSSGHIDSPPALSQDPIQTGLDVPNKIEQDSETECPSTPTIISPATVTHNEVIPDSDPGYSPLPLHAISTPIPPVTPSKHHQSGDAIHFFPETQSWRTPTPLKEAEEFLDEHFRRFPRAPDSLVSPDCTEMEIVKPGTASWEEFTPSRDSVSQSRLSRRRMERFLHAPSPSQGTRRARSCLKTDVNTPTSASYTEPETPSAQLSSPLSRRDTP</sequence>
<evidence type="ECO:0000313" key="3">
    <source>
        <dbReference type="Proteomes" id="UP000297245"/>
    </source>
</evidence>
<feature type="compositionally biased region" description="Polar residues" evidence="1">
    <location>
        <begin position="234"/>
        <end position="257"/>
    </location>
</feature>